<dbReference type="EMBL" id="LXQA010056661">
    <property type="protein sequence ID" value="MCI04832.1"/>
    <property type="molecule type" value="Genomic_DNA"/>
</dbReference>
<evidence type="ECO:0000313" key="2">
    <source>
        <dbReference type="EMBL" id="MCI04832.1"/>
    </source>
</evidence>
<comment type="caution">
    <text evidence="2">The sequence shown here is derived from an EMBL/GenBank/DDBJ whole genome shotgun (WGS) entry which is preliminary data.</text>
</comment>
<accession>A0A392NZC6</accession>
<evidence type="ECO:0000313" key="3">
    <source>
        <dbReference type="Proteomes" id="UP000265520"/>
    </source>
</evidence>
<sequence>MLITLLYQRSLSASDEIDPDALDMRTPPKRSGQELMSASQIADVEDVIGSKASSTKMLKKIKKE</sequence>
<organism evidence="2 3">
    <name type="scientific">Trifolium medium</name>
    <dbReference type="NCBI Taxonomy" id="97028"/>
    <lineage>
        <taxon>Eukaryota</taxon>
        <taxon>Viridiplantae</taxon>
        <taxon>Streptophyta</taxon>
        <taxon>Embryophyta</taxon>
        <taxon>Tracheophyta</taxon>
        <taxon>Spermatophyta</taxon>
        <taxon>Magnoliopsida</taxon>
        <taxon>eudicotyledons</taxon>
        <taxon>Gunneridae</taxon>
        <taxon>Pentapetalae</taxon>
        <taxon>rosids</taxon>
        <taxon>fabids</taxon>
        <taxon>Fabales</taxon>
        <taxon>Fabaceae</taxon>
        <taxon>Papilionoideae</taxon>
        <taxon>50 kb inversion clade</taxon>
        <taxon>NPAAA clade</taxon>
        <taxon>Hologalegina</taxon>
        <taxon>IRL clade</taxon>
        <taxon>Trifolieae</taxon>
        <taxon>Trifolium</taxon>
    </lineage>
</organism>
<proteinExistence type="predicted"/>
<feature type="region of interest" description="Disordered" evidence="1">
    <location>
        <begin position="18"/>
        <end position="38"/>
    </location>
</feature>
<name>A0A392NZC6_9FABA</name>
<keyword evidence="3" id="KW-1185">Reference proteome</keyword>
<evidence type="ECO:0000256" key="1">
    <source>
        <dbReference type="SAM" id="MobiDB-lite"/>
    </source>
</evidence>
<reference evidence="2 3" key="1">
    <citation type="journal article" date="2018" name="Front. Plant Sci.">
        <title>Red Clover (Trifolium pratense) and Zigzag Clover (T. medium) - A Picture of Genomic Similarities and Differences.</title>
        <authorList>
            <person name="Dluhosova J."/>
            <person name="Istvanek J."/>
            <person name="Nedelnik J."/>
            <person name="Repkova J."/>
        </authorList>
    </citation>
    <scope>NUCLEOTIDE SEQUENCE [LARGE SCALE GENOMIC DNA]</scope>
    <source>
        <strain evidence="3">cv. 10/8</strain>
        <tissue evidence="2">Leaf</tissue>
    </source>
</reference>
<protein>
    <submittedName>
        <fullName evidence="2">Uncharacterized protein</fullName>
    </submittedName>
</protein>
<dbReference type="AlphaFoldDB" id="A0A392NZC6"/>
<dbReference type="Proteomes" id="UP000265520">
    <property type="component" value="Unassembled WGS sequence"/>
</dbReference>